<dbReference type="KEGG" id="spue:AB5L97_13300"/>
<keyword evidence="2 8" id="KW-0554">One-carbon metabolism</keyword>
<comment type="pathway">
    <text evidence="1 8">One-carbon metabolism; tetrahydrofolate interconversion.</text>
</comment>
<evidence type="ECO:0000256" key="2">
    <source>
        <dbReference type="ARBA" id="ARBA00022563"/>
    </source>
</evidence>
<keyword evidence="4 8" id="KW-0547">Nucleotide-binding</keyword>
<dbReference type="InterPro" id="IPR020628">
    <property type="entry name" value="Formate_THF_ligase_CS"/>
</dbReference>
<dbReference type="Pfam" id="PF01268">
    <property type="entry name" value="FTHFS"/>
    <property type="match status" value="1"/>
</dbReference>
<keyword evidence="3 8" id="KW-0436">Ligase</keyword>
<dbReference type="Gene3D" id="3.30.1510.10">
    <property type="entry name" value="Domain 2, N(10)-formyltetrahydrofolate synthetase"/>
    <property type="match status" value="1"/>
</dbReference>
<dbReference type="PROSITE" id="PS00722">
    <property type="entry name" value="FTHFS_2"/>
    <property type="match status" value="1"/>
</dbReference>
<dbReference type="InterPro" id="IPR027417">
    <property type="entry name" value="P-loop_NTPase"/>
</dbReference>
<dbReference type="NCBIfam" id="NF010030">
    <property type="entry name" value="PRK13505.1"/>
    <property type="match status" value="1"/>
</dbReference>
<dbReference type="AlphaFoldDB" id="A0AB39KZV9"/>
<gene>
    <name evidence="8" type="primary">fhs</name>
    <name evidence="9" type="ORF">AB5L97_13300</name>
</gene>
<dbReference type="RefSeq" id="WP_369045014.1">
    <property type="nucleotide sequence ID" value="NZ_CP163302.1"/>
</dbReference>
<keyword evidence="5 8" id="KW-0067">ATP-binding</keyword>
<proteinExistence type="inferred from homology"/>
<dbReference type="FunFam" id="3.30.1510.10:FF:000001">
    <property type="entry name" value="Formate--tetrahydrofolate ligase"/>
    <property type="match status" value="1"/>
</dbReference>
<dbReference type="CDD" id="cd00477">
    <property type="entry name" value="FTHFS"/>
    <property type="match status" value="1"/>
</dbReference>
<dbReference type="InterPro" id="IPR000559">
    <property type="entry name" value="Formate_THF_ligase"/>
</dbReference>
<evidence type="ECO:0000313" key="9">
    <source>
        <dbReference type="EMBL" id="XDP44246.1"/>
    </source>
</evidence>
<dbReference type="PROSITE" id="PS00721">
    <property type="entry name" value="FTHFS_1"/>
    <property type="match status" value="1"/>
</dbReference>
<comment type="catalytic activity">
    <reaction evidence="6 8">
        <text>(6S)-5,6,7,8-tetrahydrofolate + formate + ATP = (6R)-10-formyltetrahydrofolate + ADP + phosphate</text>
        <dbReference type="Rhea" id="RHEA:20221"/>
        <dbReference type="ChEBI" id="CHEBI:15740"/>
        <dbReference type="ChEBI" id="CHEBI:30616"/>
        <dbReference type="ChEBI" id="CHEBI:43474"/>
        <dbReference type="ChEBI" id="CHEBI:57453"/>
        <dbReference type="ChEBI" id="CHEBI:195366"/>
        <dbReference type="ChEBI" id="CHEBI:456216"/>
        <dbReference type="EC" id="6.3.4.3"/>
    </reaction>
</comment>
<dbReference type="EC" id="6.3.4.3" evidence="8"/>
<dbReference type="GO" id="GO:0004329">
    <property type="term" value="F:formate-tetrahydrofolate ligase activity"/>
    <property type="evidence" value="ECO:0007669"/>
    <property type="project" value="UniProtKB-UniRule"/>
</dbReference>
<dbReference type="Gene3D" id="3.40.50.300">
    <property type="entry name" value="P-loop containing nucleotide triphosphate hydrolases"/>
    <property type="match status" value="1"/>
</dbReference>
<evidence type="ECO:0000256" key="3">
    <source>
        <dbReference type="ARBA" id="ARBA00022598"/>
    </source>
</evidence>
<evidence type="ECO:0000256" key="7">
    <source>
        <dbReference type="ARBA" id="ARBA00061363"/>
    </source>
</evidence>
<feature type="binding site" evidence="8">
    <location>
        <begin position="79"/>
        <end position="86"/>
    </location>
    <ligand>
        <name>ATP</name>
        <dbReference type="ChEBI" id="CHEBI:30616"/>
    </ligand>
</feature>
<dbReference type="SUPFAM" id="SSF52540">
    <property type="entry name" value="P-loop containing nucleoside triphosphate hydrolases"/>
    <property type="match status" value="1"/>
</dbReference>
<name>A0AB39KZV9_9MICC</name>
<dbReference type="GO" id="GO:0035999">
    <property type="term" value="P:tetrahydrofolate interconversion"/>
    <property type="evidence" value="ECO:0007669"/>
    <property type="project" value="UniProtKB-UniRule"/>
</dbReference>
<protein>
    <recommendedName>
        <fullName evidence="8">Formate--tetrahydrofolate ligase</fullName>
        <ecNumber evidence="8">6.3.4.3</ecNumber>
    </recommendedName>
    <alternativeName>
        <fullName evidence="8">Formyltetrahydrofolate synthetase</fullName>
        <shortName evidence="8">FHS</shortName>
        <shortName evidence="8">FTHFS</shortName>
    </alternativeName>
</protein>
<evidence type="ECO:0000256" key="6">
    <source>
        <dbReference type="ARBA" id="ARBA00049033"/>
    </source>
</evidence>
<dbReference type="FunFam" id="3.10.410.10:FF:000001">
    <property type="entry name" value="Putative formate--tetrahydrofolate ligase"/>
    <property type="match status" value="1"/>
</dbReference>
<evidence type="ECO:0000256" key="1">
    <source>
        <dbReference type="ARBA" id="ARBA00004777"/>
    </source>
</evidence>
<dbReference type="EMBL" id="CP163302">
    <property type="protein sequence ID" value="XDP44246.1"/>
    <property type="molecule type" value="Genomic_DNA"/>
</dbReference>
<organism evidence="9">
    <name type="scientific">Sinomonas puerhi</name>
    <dbReference type="NCBI Taxonomy" id="3238584"/>
    <lineage>
        <taxon>Bacteria</taxon>
        <taxon>Bacillati</taxon>
        <taxon>Actinomycetota</taxon>
        <taxon>Actinomycetes</taxon>
        <taxon>Micrococcales</taxon>
        <taxon>Micrococcaceae</taxon>
        <taxon>Sinomonas</taxon>
    </lineage>
</organism>
<reference evidence="9" key="1">
    <citation type="submission" date="2024-07" db="EMBL/GenBank/DDBJ databases">
        <authorList>
            <person name="fu j."/>
        </authorList>
    </citation>
    <scope>NUCLEOTIDE SEQUENCE</scope>
    <source>
        <strain evidence="9">P10A9</strain>
    </source>
</reference>
<dbReference type="HAMAP" id="MF_01543">
    <property type="entry name" value="FTHFS"/>
    <property type="match status" value="1"/>
</dbReference>
<dbReference type="Gene3D" id="3.10.410.10">
    <property type="entry name" value="Formyltetrahydrofolate synthetase, domain 3"/>
    <property type="match status" value="1"/>
</dbReference>
<dbReference type="GO" id="GO:0005524">
    <property type="term" value="F:ATP binding"/>
    <property type="evidence" value="ECO:0007669"/>
    <property type="project" value="UniProtKB-UniRule"/>
</dbReference>
<comment type="similarity">
    <text evidence="7 8">Belongs to the formate--tetrahydrofolate ligase family.</text>
</comment>
<evidence type="ECO:0000256" key="4">
    <source>
        <dbReference type="ARBA" id="ARBA00022741"/>
    </source>
</evidence>
<sequence>MTATAQTPSAAGPSSPLPNDLEIARAATLRPIEEIAAAAGIPAEALELYGRYKAKIDLARLPAENRHGQVVLVTAISPTPAGEGKSTLTVGLADSLTRAGKKTMIAIREPSIGPILGMKGGATGGGRSQVLPMEDINLHFTGDFHAITSANNALCALIDNHIFQGNELGIDPRRVAFRRVMDMNDRSLRDMVIGLGGPGQGVPREAGFDITVASEVMAVFCLASSVADLKDRLARITFGYTYDRVPLTVADLGAAGVMAMLLKDAIKPNLVQTIAGTPALVHGGPFANIAHGCNSALATTTARRLADVVVTEAGFGADLGAEKFIDIKSRAADVAPSAVVIVATVRALKMHGGVAKDALKTPDEGAVVRGFANLARHVENVRKFGLEPVVAVNEFATDTQEELDTVVRLCREAGVRVAIADVWGRGGGGDGGDDLAREVLAALESPGQARQLYPLEMGIEEKIGTVVREVYRGAGVEFSDQARRMLRQIRENGWDGLPVCMAKTQYSFSDDPTLLGAPDGFTVHVRELWPRTGAGFIVAVTGSIMTMPGLPKVPAAMRMDLDEDGQITGLF</sequence>
<accession>A0AB39KZV9</accession>
<evidence type="ECO:0000256" key="5">
    <source>
        <dbReference type="ARBA" id="ARBA00022840"/>
    </source>
</evidence>
<evidence type="ECO:0000256" key="8">
    <source>
        <dbReference type="HAMAP-Rule" id="MF_01543"/>
    </source>
</evidence>